<reference evidence="2 3" key="1">
    <citation type="submission" date="2017-09" db="EMBL/GenBank/DDBJ databases">
        <authorList>
            <person name="Ehlers B."/>
            <person name="Leendertz F.H."/>
        </authorList>
    </citation>
    <scope>NUCLEOTIDE SEQUENCE [LARGE SCALE GENOMIC DNA]</scope>
    <source>
        <strain evidence="2 3">DSM 45537</strain>
    </source>
</reference>
<keyword evidence="2" id="KW-0378">Hydrolase</keyword>
<dbReference type="RefSeq" id="WP_097245380.1">
    <property type="nucleotide sequence ID" value="NZ_JAMTCW010000023.1"/>
</dbReference>
<organism evidence="2 3">
    <name type="scientific">Nocardia amikacinitolerans</name>
    <dbReference type="NCBI Taxonomy" id="756689"/>
    <lineage>
        <taxon>Bacteria</taxon>
        <taxon>Bacillati</taxon>
        <taxon>Actinomycetota</taxon>
        <taxon>Actinomycetes</taxon>
        <taxon>Mycobacteriales</taxon>
        <taxon>Nocardiaceae</taxon>
        <taxon>Nocardia</taxon>
    </lineage>
</organism>
<accession>A0A285LDP5</accession>
<sequence>MTTKTVHTAIYDTLADWEVGAATAHINNPAWQVAPGTFQVRTVGLTREPITTKGGMRTTPDLTLDELSPAESAMLILPGADTWMTGELTPFTRKAREFLDAGVPVAAICGATFGLAKEGLLDDKAHTSNVAEFLLYSGYAGADRYVEQPAVTDGNVVTASATAPFEFAREVLGLLGVYEPRILDAWYRLFAHSDPAAYAELDAYDKAASGA</sequence>
<dbReference type="InterPro" id="IPR029062">
    <property type="entry name" value="Class_I_gatase-like"/>
</dbReference>
<dbReference type="GO" id="GO:0006508">
    <property type="term" value="P:proteolysis"/>
    <property type="evidence" value="ECO:0007669"/>
    <property type="project" value="UniProtKB-KW"/>
</dbReference>
<feature type="domain" description="DJ-1/PfpI" evidence="1">
    <location>
        <begin position="6"/>
        <end position="172"/>
    </location>
</feature>
<evidence type="ECO:0000313" key="2">
    <source>
        <dbReference type="EMBL" id="SNY81511.1"/>
    </source>
</evidence>
<dbReference type="Proteomes" id="UP000219565">
    <property type="component" value="Unassembled WGS sequence"/>
</dbReference>
<keyword evidence="3" id="KW-1185">Reference proteome</keyword>
<dbReference type="CDD" id="cd03140">
    <property type="entry name" value="GATase1_PfpI_3"/>
    <property type="match status" value="1"/>
</dbReference>
<dbReference type="AlphaFoldDB" id="A0A285LDP5"/>
<name>A0A285LDP5_9NOCA</name>
<dbReference type="InterPro" id="IPR002818">
    <property type="entry name" value="DJ-1/PfpI"/>
</dbReference>
<dbReference type="Pfam" id="PF01965">
    <property type="entry name" value="DJ-1_PfpI"/>
    <property type="match status" value="1"/>
</dbReference>
<dbReference type="OrthoDB" id="6003696at2"/>
<gene>
    <name evidence="2" type="ORF">SAMN04244553_3105</name>
</gene>
<dbReference type="Gene3D" id="3.40.50.880">
    <property type="match status" value="1"/>
</dbReference>
<proteinExistence type="predicted"/>
<keyword evidence="2" id="KW-0645">Protease</keyword>
<dbReference type="STRING" id="1379680.GCA_001612615_06108"/>
<dbReference type="EMBL" id="OBEG01000002">
    <property type="protein sequence ID" value="SNY81511.1"/>
    <property type="molecule type" value="Genomic_DNA"/>
</dbReference>
<protein>
    <submittedName>
        <fullName evidence="2">Putative intracellular protease/amidase</fullName>
    </submittedName>
</protein>
<evidence type="ECO:0000313" key="3">
    <source>
        <dbReference type="Proteomes" id="UP000219565"/>
    </source>
</evidence>
<evidence type="ECO:0000259" key="1">
    <source>
        <dbReference type="Pfam" id="PF01965"/>
    </source>
</evidence>
<dbReference type="SUPFAM" id="SSF52317">
    <property type="entry name" value="Class I glutamine amidotransferase-like"/>
    <property type="match status" value="1"/>
</dbReference>
<dbReference type="GO" id="GO:0008233">
    <property type="term" value="F:peptidase activity"/>
    <property type="evidence" value="ECO:0007669"/>
    <property type="project" value="UniProtKB-KW"/>
</dbReference>